<dbReference type="Gene3D" id="1.10.3720.10">
    <property type="entry name" value="MetI-like"/>
    <property type="match status" value="1"/>
</dbReference>
<keyword evidence="10" id="KW-1185">Reference proteome</keyword>
<evidence type="ECO:0000256" key="1">
    <source>
        <dbReference type="ARBA" id="ARBA00004651"/>
    </source>
</evidence>
<evidence type="ECO:0000313" key="10">
    <source>
        <dbReference type="Proteomes" id="UP000502706"/>
    </source>
</evidence>
<comment type="subcellular location">
    <subcellularLocation>
        <location evidence="1 7">Cell membrane</location>
        <topology evidence="1 7">Multi-pass membrane protein</topology>
    </subcellularLocation>
</comment>
<dbReference type="InterPro" id="IPR035906">
    <property type="entry name" value="MetI-like_sf"/>
</dbReference>
<keyword evidence="5 7" id="KW-1133">Transmembrane helix</keyword>
<evidence type="ECO:0000256" key="5">
    <source>
        <dbReference type="ARBA" id="ARBA00022989"/>
    </source>
</evidence>
<proteinExistence type="inferred from homology"/>
<evidence type="ECO:0000256" key="3">
    <source>
        <dbReference type="ARBA" id="ARBA00022475"/>
    </source>
</evidence>
<dbReference type="GO" id="GO:0005886">
    <property type="term" value="C:plasma membrane"/>
    <property type="evidence" value="ECO:0007669"/>
    <property type="project" value="UniProtKB-SubCell"/>
</dbReference>
<dbReference type="Proteomes" id="UP000502706">
    <property type="component" value="Chromosome"/>
</dbReference>
<dbReference type="KEGG" id="rmar:GBA65_17190"/>
<dbReference type="EMBL" id="CP045121">
    <property type="protein sequence ID" value="QIN79967.1"/>
    <property type="molecule type" value="Genomic_DNA"/>
</dbReference>
<dbReference type="AlphaFoldDB" id="A0A6G8Q0X4"/>
<keyword evidence="3" id="KW-1003">Cell membrane</keyword>
<accession>A0A6G8Q0X4</accession>
<sequence length="263" mass="27791">MGKGSQSRVLQAINVKGWAFVLLVTALLEAVTRAGLISEYFPPPTEIFGALFGGIVSGEISGQVGATLLAYAEGLALATVLAVFVGVLMGTFRTFDNAVKVVVELLRPVPAVSLIPLAILLFGLGYGMRVSVIAFAAFWPILINTYYGVRGIDPVAIDTARNFGLSRAAILWRVTLPSALPSIATGFRTSAAIALVLTITAELIAGNSGIGYYVAQTEQAAQLPEMYAGILFAGILGYALNVLFRKIEGKALFWGAGYRNRAT</sequence>
<feature type="transmembrane region" description="Helical" evidence="7">
    <location>
        <begin position="20"/>
        <end position="41"/>
    </location>
</feature>
<dbReference type="GO" id="GO:0055085">
    <property type="term" value="P:transmembrane transport"/>
    <property type="evidence" value="ECO:0007669"/>
    <property type="project" value="InterPro"/>
</dbReference>
<protein>
    <submittedName>
        <fullName evidence="9">ABC transporter permease subunit</fullName>
    </submittedName>
</protein>
<evidence type="ECO:0000256" key="4">
    <source>
        <dbReference type="ARBA" id="ARBA00022692"/>
    </source>
</evidence>
<keyword evidence="6 7" id="KW-0472">Membrane</keyword>
<name>A0A6G8Q0X4_9ACTN</name>
<reference evidence="9 10" key="1">
    <citation type="submission" date="2019-10" db="EMBL/GenBank/DDBJ databases">
        <title>Rubrobacter sp nov SCSIO 52915 isolated from a deep-sea sediment in the South China Sea.</title>
        <authorList>
            <person name="Chen R.W."/>
        </authorList>
    </citation>
    <scope>NUCLEOTIDE SEQUENCE [LARGE SCALE GENOMIC DNA]</scope>
    <source>
        <strain evidence="9 10">SCSIO 52915</strain>
    </source>
</reference>
<evidence type="ECO:0000256" key="7">
    <source>
        <dbReference type="RuleBase" id="RU363032"/>
    </source>
</evidence>
<feature type="transmembrane region" description="Helical" evidence="7">
    <location>
        <begin position="226"/>
        <end position="244"/>
    </location>
</feature>
<dbReference type="PANTHER" id="PTHR30151">
    <property type="entry name" value="ALKANE SULFONATE ABC TRANSPORTER-RELATED, MEMBRANE SUBUNIT"/>
    <property type="match status" value="1"/>
</dbReference>
<dbReference type="RefSeq" id="WP_166397642.1">
    <property type="nucleotide sequence ID" value="NZ_CP045121.1"/>
</dbReference>
<evidence type="ECO:0000256" key="6">
    <source>
        <dbReference type="ARBA" id="ARBA00023136"/>
    </source>
</evidence>
<dbReference type="PROSITE" id="PS50928">
    <property type="entry name" value="ABC_TM1"/>
    <property type="match status" value="1"/>
</dbReference>
<feature type="transmembrane region" description="Helical" evidence="7">
    <location>
        <begin position="115"/>
        <end position="142"/>
    </location>
</feature>
<dbReference type="PANTHER" id="PTHR30151:SF16">
    <property type="entry name" value="ABC TRANSPORTER PERMEASE PROTEIN"/>
    <property type="match status" value="1"/>
</dbReference>
<dbReference type="InterPro" id="IPR000515">
    <property type="entry name" value="MetI-like"/>
</dbReference>
<feature type="transmembrane region" description="Helical" evidence="7">
    <location>
        <begin position="191"/>
        <end position="214"/>
    </location>
</feature>
<feature type="domain" description="ABC transmembrane type-1" evidence="8">
    <location>
        <begin position="64"/>
        <end position="244"/>
    </location>
</feature>
<gene>
    <name evidence="9" type="ORF">GBA65_17190</name>
</gene>
<feature type="transmembrane region" description="Helical" evidence="7">
    <location>
        <begin position="75"/>
        <end position="95"/>
    </location>
</feature>
<keyword evidence="4 7" id="KW-0812">Transmembrane</keyword>
<comment type="similarity">
    <text evidence="7">Belongs to the binding-protein-dependent transport system permease family.</text>
</comment>
<organism evidence="9 10">
    <name type="scientific">Rubrobacter marinus</name>
    <dbReference type="NCBI Taxonomy" id="2653852"/>
    <lineage>
        <taxon>Bacteria</taxon>
        <taxon>Bacillati</taxon>
        <taxon>Actinomycetota</taxon>
        <taxon>Rubrobacteria</taxon>
        <taxon>Rubrobacterales</taxon>
        <taxon>Rubrobacteraceae</taxon>
        <taxon>Rubrobacter</taxon>
    </lineage>
</organism>
<evidence type="ECO:0000313" key="9">
    <source>
        <dbReference type="EMBL" id="QIN79967.1"/>
    </source>
</evidence>
<evidence type="ECO:0000256" key="2">
    <source>
        <dbReference type="ARBA" id="ARBA00022448"/>
    </source>
</evidence>
<dbReference type="SUPFAM" id="SSF161098">
    <property type="entry name" value="MetI-like"/>
    <property type="match status" value="1"/>
</dbReference>
<evidence type="ECO:0000259" key="8">
    <source>
        <dbReference type="PROSITE" id="PS50928"/>
    </source>
</evidence>
<keyword evidence="2 7" id="KW-0813">Transport</keyword>
<dbReference type="CDD" id="cd06261">
    <property type="entry name" value="TM_PBP2"/>
    <property type="match status" value="1"/>
</dbReference>
<dbReference type="Pfam" id="PF00528">
    <property type="entry name" value="BPD_transp_1"/>
    <property type="match status" value="1"/>
</dbReference>